<dbReference type="AlphaFoldDB" id="A0A016VBA5"/>
<dbReference type="Proteomes" id="UP000024635">
    <property type="component" value="Unassembled WGS sequence"/>
</dbReference>
<proteinExistence type="predicted"/>
<sequence length="107" mass="12787">MLLVKYSTWHCRPSTTTILLLPIANIVVIQNTNIVVIQNNECKFRNQPLYSMRDAIHFFFLDVGQPATAWWWIPLHNQYASKPLPNESWRRKVLHAEYIDRPEVRRR</sequence>
<protein>
    <submittedName>
        <fullName evidence="1">Uncharacterized protein</fullName>
    </submittedName>
</protein>
<name>A0A016VBA5_9BILA</name>
<reference evidence="2" key="1">
    <citation type="journal article" date="2015" name="Nat. Genet.">
        <title>The genome and transcriptome of the zoonotic hookworm Ancylostoma ceylanicum identify infection-specific gene families.</title>
        <authorList>
            <person name="Schwarz E.M."/>
            <person name="Hu Y."/>
            <person name="Antoshechkin I."/>
            <person name="Miller M.M."/>
            <person name="Sternberg P.W."/>
            <person name="Aroian R.V."/>
        </authorList>
    </citation>
    <scope>NUCLEOTIDE SEQUENCE</scope>
    <source>
        <strain evidence="2">HY135</strain>
    </source>
</reference>
<dbReference type="EMBL" id="JARK01001349">
    <property type="protein sequence ID" value="EYC24715.1"/>
    <property type="molecule type" value="Genomic_DNA"/>
</dbReference>
<evidence type="ECO:0000313" key="2">
    <source>
        <dbReference type="Proteomes" id="UP000024635"/>
    </source>
</evidence>
<accession>A0A016VBA5</accession>
<comment type="caution">
    <text evidence="1">The sequence shown here is derived from an EMBL/GenBank/DDBJ whole genome shotgun (WGS) entry which is preliminary data.</text>
</comment>
<gene>
    <name evidence="1" type="primary">Acey_s0013.g2069</name>
    <name evidence="1" type="ORF">Y032_0013g2069</name>
</gene>
<keyword evidence="2" id="KW-1185">Reference proteome</keyword>
<organism evidence="1 2">
    <name type="scientific">Ancylostoma ceylanicum</name>
    <dbReference type="NCBI Taxonomy" id="53326"/>
    <lineage>
        <taxon>Eukaryota</taxon>
        <taxon>Metazoa</taxon>
        <taxon>Ecdysozoa</taxon>
        <taxon>Nematoda</taxon>
        <taxon>Chromadorea</taxon>
        <taxon>Rhabditida</taxon>
        <taxon>Rhabditina</taxon>
        <taxon>Rhabditomorpha</taxon>
        <taxon>Strongyloidea</taxon>
        <taxon>Ancylostomatidae</taxon>
        <taxon>Ancylostomatinae</taxon>
        <taxon>Ancylostoma</taxon>
    </lineage>
</organism>
<evidence type="ECO:0000313" key="1">
    <source>
        <dbReference type="EMBL" id="EYC24715.1"/>
    </source>
</evidence>